<reference evidence="1" key="1">
    <citation type="submission" date="2020-01" db="EMBL/GenBank/DDBJ databases">
        <authorList>
            <person name="Meier V. D."/>
            <person name="Meier V D."/>
        </authorList>
    </citation>
    <scope>NUCLEOTIDE SEQUENCE</scope>
    <source>
        <strain evidence="1">HLG_WM_MAG_03</strain>
    </source>
</reference>
<sequence length="142" mass="15488">MKNILGIVAVVGLMSGCVPAPKPQTTIGLGTGIGIPQASASAYGLKPHRYEMAIKNYFSTKLTRGEAGQYKFGEPKRAYKQKGFAYGGELAWKGWLVETSVATPSRTGRYLTPKPYMVLFKGEQIVEHILGNSHKLLTKVDK</sequence>
<evidence type="ECO:0000313" key="1">
    <source>
        <dbReference type="EMBL" id="CAA6804314.1"/>
    </source>
</evidence>
<dbReference type="AlphaFoldDB" id="A0A6S6SH91"/>
<accession>A0A6S6SH91</accession>
<organism evidence="1">
    <name type="scientific">uncultured Sulfurovum sp</name>
    <dbReference type="NCBI Taxonomy" id="269237"/>
    <lineage>
        <taxon>Bacteria</taxon>
        <taxon>Pseudomonadati</taxon>
        <taxon>Campylobacterota</taxon>
        <taxon>Epsilonproteobacteria</taxon>
        <taxon>Campylobacterales</taxon>
        <taxon>Sulfurovaceae</taxon>
        <taxon>Sulfurovum</taxon>
        <taxon>environmental samples</taxon>
    </lineage>
</organism>
<gene>
    <name evidence="1" type="ORF">HELGO_WM13663</name>
</gene>
<proteinExistence type="predicted"/>
<dbReference type="PROSITE" id="PS51257">
    <property type="entry name" value="PROKAR_LIPOPROTEIN"/>
    <property type="match status" value="1"/>
</dbReference>
<evidence type="ECO:0008006" key="2">
    <source>
        <dbReference type="Google" id="ProtNLM"/>
    </source>
</evidence>
<name>A0A6S6SH91_9BACT</name>
<protein>
    <recommendedName>
        <fullName evidence="2">Lipoprotein</fullName>
    </recommendedName>
</protein>
<dbReference type="EMBL" id="CACVAR010000125">
    <property type="protein sequence ID" value="CAA6804314.1"/>
    <property type="molecule type" value="Genomic_DNA"/>
</dbReference>